<dbReference type="Gene3D" id="3.30.70.1210">
    <property type="entry name" value="Crispr-associated protein, domain 2"/>
    <property type="match status" value="1"/>
</dbReference>
<name>A0A1H2GIT1_9GAMM</name>
<evidence type="ECO:0000313" key="1">
    <source>
        <dbReference type="EMBL" id="SDU19517.1"/>
    </source>
</evidence>
<dbReference type="CDD" id="cd09727">
    <property type="entry name" value="Cas6_I-E"/>
    <property type="match status" value="1"/>
</dbReference>
<protein>
    <submittedName>
        <fullName evidence="1">CRISPR-associated protein, Cse3 family</fullName>
    </submittedName>
</protein>
<dbReference type="InterPro" id="IPR010179">
    <property type="entry name" value="CRISPR-assoc_prot_Cse3"/>
</dbReference>
<proteinExistence type="predicted"/>
<dbReference type="SUPFAM" id="SSF117987">
    <property type="entry name" value="CRISPR-associated protein"/>
    <property type="match status" value="2"/>
</dbReference>
<dbReference type="SMART" id="SM01101">
    <property type="entry name" value="CRISPR_assoc"/>
    <property type="match status" value="1"/>
</dbReference>
<dbReference type="RefSeq" id="WP_090213757.1">
    <property type="nucleotide sequence ID" value="NZ_LT629780.1"/>
</dbReference>
<dbReference type="STRING" id="1245526.SAMN05216580_1809"/>
<reference evidence="2" key="1">
    <citation type="submission" date="2016-10" db="EMBL/GenBank/DDBJ databases">
        <authorList>
            <person name="Varghese N."/>
            <person name="Submissions S."/>
        </authorList>
    </citation>
    <scope>NUCLEOTIDE SEQUENCE [LARGE SCALE GENOMIC DNA]</scope>
    <source>
        <strain evidence="2">CCTCC 2012022</strain>
    </source>
</reference>
<dbReference type="Proteomes" id="UP000243063">
    <property type="component" value="Chromosome I"/>
</dbReference>
<dbReference type="Pfam" id="PF08798">
    <property type="entry name" value="CRISPR_assoc"/>
    <property type="match status" value="1"/>
</dbReference>
<sequence>MNLTRLTLDPRSAQARRDLADAYDMHRTLVRAFVANDGEAPLRFLWRLEEGANPWASPTLLVQSREPGNWDTLESLPGYLQRPAECKEVDLDALVRPEQHYRFRLQANPTVSRDGKRYGLAGESEQLAWLQRQGERHGFALQTALVSASDLFDSRRKGGAAIIVQRACFEGVLQVTSGDALRAALLDGIGPAKAFGCGLLSLARA</sequence>
<dbReference type="EMBL" id="LT629780">
    <property type="protein sequence ID" value="SDU19517.1"/>
    <property type="molecule type" value="Genomic_DNA"/>
</dbReference>
<dbReference type="OrthoDB" id="9795689at2"/>
<dbReference type="Gene3D" id="3.30.70.1200">
    <property type="entry name" value="Crispr-associated protein, domain 1"/>
    <property type="match status" value="1"/>
</dbReference>
<dbReference type="NCBIfam" id="TIGR01907">
    <property type="entry name" value="casE_Cse3"/>
    <property type="match status" value="1"/>
</dbReference>
<organism evidence="1 2">
    <name type="scientific">Geopseudomonas guangdongensis</name>
    <dbReference type="NCBI Taxonomy" id="1245526"/>
    <lineage>
        <taxon>Bacteria</taxon>
        <taxon>Pseudomonadati</taxon>
        <taxon>Pseudomonadota</taxon>
        <taxon>Gammaproteobacteria</taxon>
        <taxon>Pseudomonadales</taxon>
        <taxon>Pseudomonadaceae</taxon>
        <taxon>Geopseudomonas</taxon>
    </lineage>
</organism>
<accession>A0A1H2GIT1</accession>
<evidence type="ECO:0000313" key="2">
    <source>
        <dbReference type="Proteomes" id="UP000243063"/>
    </source>
</evidence>
<keyword evidence="2" id="KW-1185">Reference proteome</keyword>
<dbReference type="AlphaFoldDB" id="A0A1H2GIT1"/>
<gene>
    <name evidence="1" type="ORF">SAMN05216580_1809</name>
</gene>